<accession>A0ABQ2VFV5</accession>
<gene>
    <name evidence="1" type="ORF">GCM10010211_52030</name>
</gene>
<keyword evidence="2" id="KW-1185">Reference proteome</keyword>
<organism evidence="1 2">
    <name type="scientific">Streptomyces albospinus</name>
    <dbReference type="NCBI Taxonomy" id="285515"/>
    <lineage>
        <taxon>Bacteria</taxon>
        <taxon>Bacillati</taxon>
        <taxon>Actinomycetota</taxon>
        <taxon>Actinomycetes</taxon>
        <taxon>Kitasatosporales</taxon>
        <taxon>Streptomycetaceae</taxon>
        <taxon>Streptomyces</taxon>
    </lineage>
</organism>
<evidence type="ECO:0000313" key="2">
    <source>
        <dbReference type="Proteomes" id="UP000654471"/>
    </source>
</evidence>
<dbReference type="Proteomes" id="UP000654471">
    <property type="component" value="Unassembled WGS sequence"/>
</dbReference>
<protein>
    <submittedName>
        <fullName evidence="1">Uncharacterized protein</fullName>
    </submittedName>
</protein>
<dbReference type="EMBL" id="BMRP01000019">
    <property type="protein sequence ID" value="GGU79580.1"/>
    <property type="molecule type" value="Genomic_DNA"/>
</dbReference>
<proteinExistence type="predicted"/>
<evidence type="ECO:0000313" key="1">
    <source>
        <dbReference type="EMBL" id="GGU79580.1"/>
    </source>
</evidence>
<name>A0ABQ2VFV5_9ACTN</name>
<sequence length="71" mass="7453">MPILWVPADPELIASVDDTAKVPLDLQHHGARAMQGAVVGVAQRVGALAAAVWCIFQAGQVVSRSLTAFDD</sequence>
<comment type="caution">
    <text evidence="1">The sequence shown here is derived from an EMBL/GenBank/DDBJ whole genome shotgun (WGS) entry which is preliminary data.</text>
</comment>
<reference evidence="2" key="1">
    <citation type="journal article" date="2019" name="Int. J. Syst. Evol. Microbiol.">
        <title>The Global Catalogue of Microorganisms (GCM) 10K type strain sequencing project: providing services to taxonomists for standard genome sequencing and annotation.</title>
        <authorList>
            <consortium name="The Broad Institute Genomics Platform"/>
            <consortium name="The Broad Institute Genome Sequencing Center for Infectious Disease"/>
            <person name="Wu L."/>
            <person name="Ma J."/>
        </authorList>
    </citation>
    <scope>NUCLEOTIDE SEQUENCE [LARGE SCALE GENOMIC DNA]</scope>
    <source>
        <strain evidence="2">JCM 3399</strain>
    </source>
</reference>